<proteinExistence type="predicted"/>
<dbReference type="EMBL" id="JAHJDP010000099">
    <property type="protein sequence ID" value="MBU2692722.1"/>
    <property type="molecule type" value="Genomic_DNA"/>
</dbReference>
<evidence type="ECO:0000313" key="1">
    <source>
        <dbReference type="EMBL" id="MBU2692722.1"/>
    </source>
</evidence>
<comment type="caution">
    <text evidence="1">The sequence shown here is derived from an EMBL/GenBank/DDBJ whole genome shotgun (WGS) entry which is preliminary data.</text>
</comment>
<dbReference type="Proteomes" id="UP000777784">
    <property type="component" value="Unassembled WGS sequence"/>
</dbReference>
<evidence type="ECO:0000313" key="2">
    <source>
        <dbReference type="Proteomes" id="UP000777784"/>
    </source>
</evidence>
<sequence length="107" mass="12129">MNPLLRIRESMDSRKFLETLEFPMGGGGCQADAGKAFLQKGLPYRKNRQTKRLPSCIGRVDRRCLFPESMQEFLAARRAALKKGLIERGSAEESGGHYEKEKNLARK</sequence>
<name>A0A948W4Y0_UNCEI</name>
<reference evidence="1" key="1">
    <citation type="submission" date="2021-05" db="EMBL/GenBank/DDBJ databases">
        <title>Energy efficiency and biological interactions define the core microbiome of deep oligotrophic groundwater.</title>
        <authorList>
            <person name="Mehrshad M."/>
            <person name="Lopez-Fernandez M."/>
            <person name="Bell E."/>
            <person name="Bernier-Latmani R."/>
            <person name="Bertilsson S."/>
            <person name="Dopson M."/>
        </authorList>
    </citation>
    <scope>NUCLEOTIDE SEQUENCE</scope>
    <source>
        <strain evidence="1">Modern_marine.mb.64</strain>
    </source>
</reference>
<gene>
    <name evidence="1" type="ORF">KJ970_17535</name>
</gene>
<organism evidence="1 2">
    <name type="scientific">Eiseniibacteriota bacterium</name>
    <dbReference type="NCBI Taxonomy" id="2212470"/>
    <lineage>
        <taxon>Bacteria</taxon>
        <taxon>Candidatus Eiseniibacteriota</taxon>
    </lineage>
</organism>
<protein>
    <submittedName>
        <fullName evidence="1">Uncharacterized protein</fullName>
    </submittedName>
</protein>
<accession>A0A948W4Y0</accession>
<dbReference type="AlphaFoldDB" id="A0A948W4Y0"/>